<evidence type="ECO:0000313" key="3">
    <source>
        <dbReference type="Proteomes" id="UP000307440"/>
    </source>
</evidence>
<sequence>MPKVPQITRDAYASARSARKATLIPSTSADVINSRLGDQSSKKTLGPYKGRTIYNPGQQAAYPVAPISIGKLIRCMEGSRPVQPTEPDVSAPEGDEQNMAFHERIHKDAVITVDVDSHMDEIIGFDRLMKGHTPNGIAIVTVEQYEALYAAWWLRVFEVWRSDYFTSSRCAALGSSAVAMALYEKLNAESGIGIILYCS</sequence>
<dbReference type="AlphaFoldDB" id="A0A5C3L5N1"/>
<feature type="region of interest" description="Disordered" evidence="1">
    <location>
        <begin position="1"/>
        <end position="20"/>
    </location>
</feature>
<organism evidence="2 3">
    <name type="scientific">Coprinopsis marcescibilis</name>
    <name type="common">Agaric fungus</name>
    <name type="synonym">Psathyrella marcescibilis</name>
    <dbReference type="NCBI Taxonomy" id="230819"/>
    <lineage>
        <taxon>Eukaryota</taxon>
        <taxon>Fungi</taxon>
        <taxon>Dikarya</taxon>
        <taxon>Basidiomycota</taxon>
        <taxon>Agaricomycotina</taxon>
        <taxon>Agaricomycetes</taxon>
        <taxon>Agaricomycetidae</taxon>
        <taxon>Agaricales</taxon>
        <taxon>Agaricineae</taxon>
        <taxon>Psathyrellaceae</taxon>
        <taxon>Coprinopsis</taxon>
    </lineage>
</organism>
<keyword evidence="3" id="KW-1185">Reference proteome</keyword>
<proteinExistence type="predicted"/>
<protein>
    <submittedName>
        <fullName evidence="2">Uncharacterized protein</fullName>
    </submittedName>
</protein>
<evidence type="ECO:0000256" key="1">
    <source>
        <dbReference type="SAM" id="MobiDB-lite"/>
    </source>
</evidence>
<dbReference type="Proteomes" id="UP000307440">
    <property type="component" value="Unassembled WGS sequence"/>
</dbReference>
<gene>
    <name evidence="2" type="ORF">FA15DRAFT_653530</name>
</gene>
<reference evidence="2 3" key="1">
    <citation type="journal article" date="2019" name="Nat. Ecol. Evol.">
        <title>Megaphylogeny resolves global patterns of mushroom evolution.</title>
        <authorList>
            <person name="Varga T."/>
            <person name="Krizsan K."/>
            <person name="Foldi C."/>
            <person name="Dima B."/>
            <person name="Sanchez-Garcia M."/>
            <person name="Sanchez-Ramirez S."/>
            <person name="Szollosi G.J."/>
            <person name="Szarkandi J.G."/>
            <person name="Papp V."/>
            <person name="Albert L."/>
            <person name="Andreopoulos W."/>
            <person name="Angelini C."/>
            <person name="Antonin V."/>
            <person name="Barry K.W."/>
            <person name="Bougher N.L."/>
            <person name="Buchanan P."/>
            <person name="Buyck B."/>
            <person name="Bense V."/>
            <person name="Catcheside P."/>
            <person name="Chovatia M."/>
            <person name="Cooper J."/>
            <person name="Damon W."/>
            <person name="Desjardin D."/>
            <person name="Finy P."/>
            <person name="Geml J."/>
            <person name="Haridas S."/>
            <person name="Hughes K."/>
            <person name="Justo A."/>
            <person name="Karasinski D."/>
            <person name="Kautmanova I."/>
            <person name="Kiss B."/>
            <person name="Kocsube S."/>
            <person name="Kotiranta H."/>
            <person name="LaButti K.M."/>
            <person name="Lechner B.E."/>
            <person name="Liimatainen K."/>
            <person name="Lipzen A."/>
            <person name="Lukacs Z."/>
            <person name="Mihaltcheva S."/>
            <person name="Morgado L.N."/>
            <person name="Niskanen T."/>
            <person name="Noordeloos M.E."/>
            <person name="Ohm R.A."/>
            <person name="Ortiz-Santana B."/>
            <person name="Ovrebo C."/>
            <person name="Racz N."/>
            <person name="Riley R."/>
            <person name="Savchenko A."/>
            <person name="Shiryaev A."/>
            <person name="Soop K."/>
            <person name="Spirin V."/>
            <person name="Szebenyi C."/>
            <person name="Tomsovsky M."/>
            <person name="Tulloss R.E."/>
            <person name="Uehling J."/>
            <person name="Grigoriev I.V."/>
            <person name="Vagvolgyi C."/>
            <person name="Papp T."/>
            <person name="Martin F.M."/>
            <person name="Miettinen O."/>
            <person name="Hibbett D.S."/>
            <person name="Nagy L.G."/>
        </authorList>
    </citation>
    <scope>NUCLEOTIDE SEQUENCE [LARGE SCALE GENOMIC DNA]</scope>
    <source>
        <strain evidence="2 3">CBS 121175</strain>
    </source>
</reference>
<name>A0A5C3L5N1_COPMA</name>
<accession>A0A5C3L5N1</accession>
<dbReference type="EMBL" id="ML210164">
    <property type="protein sequence ID" value="TFK27446.1"/>
    <property type="molecule type" value="Genomic_DNA"/>
</dbReference>
<evidence type="ECO:0000313" key="2">
    <source>
        <dbReference type="EMBL" id="TFK27446.1"/>
    </source>
</evidence>